<sequence length="168" mass="17887">MSSASKVGEIFSAAGTAFTKLGELTMQLHTTSAAEGSTKWTEEDIAMMHSCLTKFANEIDEISNRVRLRTMAHMNASIKKREYEDAGLTPPPLNSNLITSSSSAPHTGSFKGNRRAGKRSMGLPSSHLLPASPSIAPTHSQDVTLNMLNASDGDADLKMDFDSPSGSS</sequence>
<feature type="compositionally biased region" description="Polar residues" evidence="1">
    <location>
        <begin position="94"/>
        <end position="106"/>
    </location>
</feature>
<dbReference type="Proteomes" id="UP001642540">
    <property type="component" value="Unassembled WGS sequence"/>
</dbReference>
<evidence type="ECO:0008006" key="4">
    <source>
        <dbReference type="Google" id="ProtNLM"/>
    </source>
</evidence>
<feature type="region of interest" description="Disordered" evidence="1">
    <location>
        <begin position="83"/>
        <end position="168"/>
    </location>
</feature>
<proteinExistence type="predicted"/>
<evidence type="ECO:0000313" key="2">
    <source>
        <dbReference type="EMBL" id="CAL8078282.1"/>
    </source>
</evidence>
<organism evidence="2 3">
    <name type="scientific">Orchesella dallaii</name>
    <dbReference type="NCBI Taxonomy" id="48710"/>
    <lineage>
        <taxon>Eukaryota</taxon>
        <taxon>Metazoa</taxon>
        <taxon>Ecdysozoa</taxon>
        <taxon>Arthropoda</taxon>
        <taxon>Hexapoda</taxon>
        <taxon>Collembola</taxon>
        <taxon>Entomobryomorpha</taxon>
        <taxon>Entomobryoidea</taxon>
        <taxon>Orchesellidae</taxon>
        <taxon>Orchesellinae</taxon>
        <taxon>Orchesella</taxon>
    </lineage>
</organism>
<feature type="compositionally biased region" description="Low complexity" evidence="1">
    <location>
        <begin position="123"/>
        <end position="137"/>
    </location>
</feature>
<dbReference type="PANTHER" id="PTHR21397">
    <property type="entry name" value="CHROMATIN COMPLEXES SUBUNIT BAP18-RELATED"/>
    <property type="match status" value="1"/>
</dbReference>
<name>A0ABP1PWQ1_9HEXA</name>
<dbReference type="EMBL" id="CAXLJM020000013">
    <property type="protein sequence ID" value="CAL8078282.1"/>
    <property type="molecule type" value="Genomic_DNA"/>
</dbReference>
<gene>
    <name evidence="2" type="ORF">ODALV1_LOCUS4052</name>
</gene>
<evidence type="ECO:0000313" key="3">
    <source>
        <dbReference type="Proteomes" id="UP001642540"/>
    </source>
</evidence>
<protein>
    <recommendedName>
        <fullName evidence="4">Chromatin complexes subunit BAP18</fullName>
    </recommendedName>
</protein>
<comment type="caution">
    <text evidence="2">The sequence shown here is derived from an EMBL/GenBank/DDBJ whole genome shotgun (WGS) entry which is preliminary data.</text>
</comment>
<accession>A0ABP1PWQ1</accession>
<keyword evidence="3" id="KW-1185">Reference proteome</keyword>
<dbReference type="PANTHER" id="PTHR21397:SF2">
    <property type="entry name" value="CHROMATIN COMPLEXES SUBUNIT BAP18"/>
    <property type="match status" value="1"/>
</dbReference>
<feature type="compositionally biased region" description="Polar residues" evidence="1">
    <location>
        <begin position="138"/>
        <end position="149"/>
    </location>
</feature>
<reference evidence="2 3" key="1">
    <citation type="submission" date="2024-08" db="EMBL/GenBank/DDBJ databases">
        <authorList>
            <person name="Cucini C."/>
            <person name="Frati F."/>
        </authorList>
    </citation>
    <scope>NUCLEOTIDE SEQUENCE [LARGE SCALE GENOMIC DNA]</scope>
</reference>
<evidence type="ECO:0000256" key="1">
    <source>
        <dbReference type="SAM" id="MobiDB-lite"/>
    </source>
</evidence>